<dbReference type="GO" id="GO:0043531">
    <property type="term" value="F:ADP binding"/>
    <property type="evidence" value="ECO:0007669"/>
    <property type="project" value="InterPro"/>
</dbReference>
<sequence>MDESSSSTKGPRNTTFERETTADNGGTAFAGNNVEIHNSTLYLDENNCGNLDLSVCNQDTVAHNCSDACRPLVPVFDVPEVRNNRFVGREDVFEKLQHLLDGNRENCSLGRVALIGLGGMGKTQIALEYCYRNYPTKYQYVFWIMANSEESLNFSFLKVATLLKLSTQGIENPTVYISLVKQWFNDARKRWLMVFDNADESVYRLILHSYPTVGDGDILLTSRDAVAEHKTSVISLDEVRMDIESALKLLFRKNIPENDSVGRLIIEELGHLPLAIHLAAACMEEDGLTPVEFLTNFKDSPKEYLNMEELTKVTGNSYVHTVWTAWDMCITRVKDQNPFAANLLNAFAFLHPDNIPLQLFRAQPEHIFLPDSAKPPPRSLEKAINLLCSSSLVRRIAATTTELSNSDVYREKVSIHRLVQTIVGLEIDNAEKPEWCKRLIAALSREVPSNFKHGDYEHFRRVMEIYMPHIQQVILNFKLWDPEKRGISNELPSLLSPTVLYLTRQALFEDAKDFALLAVSSSEIANGPEHRDTATALSNLSYFYTSQQMFEDAEPYGRRTLEIRKKALGLRHEDTMTSE</sequence>
<evidence type="ECO:0000259" key="2">
    <source>
        <dbReference type="Pfam" id="PF00931"/>
    </source>
</evidence>
<dbReference type="Pfam" id="PF13374">
    <property type="entry name" value="TPR_10"/>
    <property type="match status" value="1"/>
</dbReference>
<keyword evidence="5" id="KW-1185">Reference proteome</keyword>
<dbReference type="OrthoDB" id="1658288at2759"/>
<accession>A0A433DMI3</accession>
<dbReference type="PANTHER" id="PTHR35205:SF1">
    <property type="entry name" value="ZU5 DOMAIN-CONTAINING PROTEIN"/>
    <property type="match status" value="1"/>
</dbReference>
<protein>
    <submittedName>
        <fullName evidence="4">P-loop containing nucleoside triphosphate hydrolase protein</fullName>
    </submittedName>
</protein>
<name>A0A433DMI3_9FUNG</name>
<feature type="compositionally biased region" description="Polar residues" evidence="1">
    <location>
        <begin position="1"/>
        <end position="14"/>
    </location>
</feature>
<keyword evidence="4" id="KW-0378">Hydrolase</keyword>
<feature type="domain" description="DUF7779" evidence="3">
    <location>
        <begin position="335"/>
        <end position="430"/>
    </location>
</feature>
<dbReference type="Pfam" id="PF25000">
    <property type="entry name" value="DUF7779"/>
    <property type="match status" value="1"/>
</dbReference>
<dbReference type="PANTHER" id="PTHR35205">
    <property type="entry name" value="NB-ARC AND TPR DOMAIN PROTEIN"/>
    <property type="match status" value="1"/>
</dbReference>
<dbReference type="Gene3D" id="1.25.40.10">
    <property type="entry name" value="Tetratricopeptide repeat domain"/>
    <property type="match status" value="1"/>
</dbReference>
<feature type="domain" description="NB-ARC" evidence="2">
    <location>
        <begin position="92"/>
        <end position="255"/>
    </location>
</feature>
<reference evidence="4 5" key="1">
    <citation type="journal article" date="2018" name="New Phytol.">
        <title>Phylogenomics of Endogonaceae and evolution of mycorrhizas within Mucoromycota.</title>
        <authorList>
            <person name="Chang Y."/>
            <person name="Desiro A."/>
            <person name="Na H."/>
            <person name="Sandor L."/>
            <person name="Lipzen A."/>
            <person name="Clum A."/>
            <person name="Barry K."/>
            <person name="Grigoriev I.V."/>
            <person name="Martin F.M."/>
            <person name="Stajich J.E."/>
            <person name="Smith M.E."/>
            <person name="Bonito G."/>
            <person name="Spatafora J.W."/>
        </authorList>
    </citation>
    <scope>NUCLEOTIDE SEQUENCE [LARGE SCALE GENOMIC DNA]</scope>
    <source>
        <strain evidence="4 5">GMNB39</strain>
    </source>
</reference>
<dbReference type="AlphaFoldDB" id="A0A433DMI3"/>
<feature type="region of interest" description="Disordered" evidence="1">
    <location>
        <begin position="1"/>
        <end position="28"/>
    </location>
</feature>
<evidence type="ECO:0000313" key="4">
    <source>
        <dbReference type="EMBL" id="RUP51896.1"/>
    </source>
</evidence>
<dbReference type="InterPro" id="IPR056681">
    <property type="entry name" value="DUF7779"/>
</dbReference>
<dbReference type="SUPFAM" id="SSF52540">
    <property type="entry name" value="P-loop containing nucleoside triphosphate hydrolases"/>
    <property type="match status" value="1"/>
</dbReference>
<dbReference type="GO" id="GO:0016787">
    <property type="term" value="F:hydrolase activity"/>
    <property type="evidence" value="ECO:0007669"/>
    <property type="project" value="UniProtKB-KW"/>
</dbReference>
<evidence type="ECO:0000259" key="3">
    <source>
        <dbReference type="Pfam" id="PF25000"/>
    </source>
</evidence>
<proteinExistence type="predicted"/>
<dbReference type="InterPro" id="IPR027417">
    <property type="entry name" value="P-loop_NTPase"/>
</dbReference>
<dbReference type="Gene3D" id="3.40.50.300">
    <property type="entry name" value="P-loop containing nucleotide triphosphate hydrolases"/>
    <property type="match status" value="1"/>
</dbReference>
<evidence type="ECO:0000256" key="1">
    <source>
        <dbReference type="SAM" id="MobiDB-lite"/>
    </source>
</evidence>
<dbReference type="InterPro" id="IPR002182">
    <property type="entry name" value="NB-ARC"/>
</dbReference>
<organism evidence="4 5">
    <name type="scientific">Jimgerdemannia flammicorona</name>
    <dbReference type="NCBI Taxonomy" id="994334"/>
    <lineage>
        <taxon>Eukaryota</taxon>
        <taxon>Fungi</taxon>
        <taxon>Fungi incertae sedis</taxon>
        <taxon>Mucoromycota</taxon>
        <taxon>Mucoromycotina</taxon>
        <taxon>Endogonomycetes</taxon>
        <taxon>Endogonales</taxon>
        <taxon>Endogonaceae</taxon>
        <taxon>Jimgerdemannia</taxon>
    </lineage>
</organism>
<dbReference type="InterPro" id="IPR011990">
    <property type="entry name" value="TPR-like_helical_dom_sf"/>
</dbReference>
<dbReference type="Proteomes" id="UP000268093">
    <property type="component" value="Unassembled WGS sequence"/>
</dbReference>
<evidence type="ECO:0000313" key="5">
    <source>
        <dbReference type="Proteomes" id="UP000268093"/>
    </source>
</evidence>
<dbReference type="EMBL" id="RBNI01000353">
    <property type="protein sequence ID" value="RUP51896.1"/>
    <property type="molecule type" value="Genomic_DNA"/>
</dbReference>
<dbReference type="PRINTS" id="PR00364">
    <property type="entry name" value="DISEASERSIST"/>
</dbReference>
<gene>
    <name evidence="4" type="ORF">BC936DRAFT_144782</name>
</gene>
<comment type="caution">
    <text evidence="4">The sequence shown here is derived from an EMBL/GenBank/DDBJ whole genome shotgun (WGS) entry which is preliminary data.</text>
</comment>
<dbReference type="Pfam" id="PF00931">
    <property type="entry name" value="NB-ARC"/>
    <property type="match status" value="1"/>
</dbReference>